<feature type="compositionally biased region" description="Low complexity" evidence="1">
    <location>
        <begin position="732"/>
        <end position="744"/>
    </location>
</feature>
<evidence type="ECO:0000313" key="4">
    <source>
        <dbReference type="Proteomes" id="UP001152797"/>
    </source>
</evidence>
<organism evidence="2">
    <name type="scientific">Cladocopium goreaui</name>
    <dbReference type="NCBI Taxonomy" id="2562237"/>
    <lineage>
        <taxon>Eukaryota</taxon>
        <taxon>Sar</taxon>
        <taxon>Alveolata</taxon>
        <taxon>Dinophyceae</taxon>
        <taxon>Suessiales</taxon>
        <taxon>Symbiodiniaceae</taxon>
        <taxon>Cladocopium</taxon>
    </lineage>
</organism>
<dbReference type="Proteomes" id="UP001152797">
    <property type="component" value="Unassembled WGS sequence"/>
</dbReference>
<dbReference type="AlphaFoldDB" id="A0A9P1G3V4"/>
<evidence type="ECO:0000256" key="1">
    <source>
        <dbReference type="SAM" id="MobiDB-lite"/>
    </source>
</evidence>
<sequence length="872" mass="97495">MLGMDQGTSGMAIASFMSGTNTESCHTVSFTWDPFHRCARDMKLSMNMKALCHIDQRSRVKTNLQRAQLASSFLWSINYKPYGSAGFSQNKLELLEGFLSLEDEETTIFQAYSELIGLDMGITIRSHDDLAHVFQSLVDRLKSTHNKLGLARTISLAQGWLGDKQFKDLILVLSTTNFSKIGSYLEMSLQHVEQDSTCNMDSFVEELFFYVLSLLDKRASSLSKMNLPPDVYSGLLSDNEDVAQPSLDLLLSDWKSLVIIEQTQCNQTLAGDLRVSVPPVMRLVFQLSERGDHVRAKKLLRSLVHVLPDTKLIEDIHGRVRNDARMNINKKQSNFQIQQVINGSAALESRGVNHPAALSKDVFRRQWKRTNGKGKAKACFIPRSSKLPKVYSQLLGSKRWGTVSEESLHRSAAAWQLVRHFAKNQLGRRQIKLSDARLSLVLRPGMVFRPRLNLTAGGEGDGNHSILLCVANLDWAVLAWPLVARHDGKLQLDVNGQLEWHFVFRLDQWEAGVAEPLLDSEQIVIKETDFQPVAMCCLGCYSSDLVFRELVTLATFFEIKKPTSMSRNDLLRTIALSASDGHADFAESVVANEKKRQKRKQDIEEQGAQDEEFAEILLENMDKEDAVEFQKDMKIGNMNKMARKKKWQQMRQDGIDAIQKKKKAKKLRAETKFNRGRGRGRKGKGKGKGGRGHGKGRGKAKQKGEVIDEEPPSVRRRLSFSTVDAEQEQHTVEVPVVDPVELDTSTAADNMENLFGDTGEATERPDSVGPTVAAGDDDNAPPAAEMEPPGSSCGGAASSTEMETHFQVPGDVSDSVIESLKSDVESLPPKKSYGKKQKAEAKAEPEKEGKKSPKKRRTKRLRRKRKNTQVSE</sequence>
<name>A0A9P1G3V4_9DINO</name>
<feature type="compositionally biased region" description="Basic and acidic residues" evidence="1">
    <location>
        <begin position="837"/>
        <end position="851"/>
    </location>
</feature>
<feature type="compositionally biased region" description="Basic residues" evidence="1">
    <location>
        <begin position="852"/>
        <end position="872"/>
    </location>
</feature>
<feature type="region of interest" description="Disordered" evidence="1">
    <location>
        <begin position="659"/>
        <end position="872"/>
    </location>
</feature>
<accession>A0A9P1G3V4</accession>
<gene>
    <name evidence="2" type="ORF">C1SCF055_LOCUS26150</name>
</gene>
<reference evidence="2" key="1">
    <citation type="submission" date="2022-10" db="EMBL/GenBank/DDBJ databases">
        <authorList>
            <person name="Chen Y."/>
            <person name="Dougan E. K."/>
            <person name="Chan C."/>
            <person name="Rhodes N."/>
            <person name="Thang M."/>
        </authorList>
    </citation>
    <scope>NUCLEOTIDE SEQUENCE</scope>
</reference>
<evidence type="ECO:0000313" key="3">
    <source>
        <dbReference type="EMBL" id="CAL4787306.1"/>
    </source>
</evidence>
<feature type="compositionally biased region" description="Low complexity" evidence="1">
    <location>
        <begin position="780"/>
        <end position="799"/>
    </location>
</feature>
<dbReference type="EMBL" id="CAMXCT010002713">
    <property type="protein sequence ID" value="CAI3999994.1"/>
    <property type="molecule type" value="Genomic_DNA"/>
</dbReference>
<proteinExistence type="predicted"/>
<dbReference type="EMBL" id="CAMXCT030002713">
    <property type="protein sequence ID" value="CAL4787306.1"/>
    <property type="molecule type" value="Genomic_DNA"/>
</dbReference>
<keyword evidence="4" id="KW-1185">Reference proteome</keyword>
<protein>
    <submittedName>
        <fullName evidence="2">Uncharacterized protein</fullName>
    </submittedName>
</protein>
<feature type="compositionally biased region" description="Basic residues" evidence="1">
    <location>
        <begin position="674"/>
        <end position="701"/>
    </location>
</feature>
<dbReference type="EMBL" id="CAMXCT020002713">
    <property type="protein sequence ID" value="CAL1153369.1"/>
    <property type="molecule type" value="Genomic_DNA"/>
</dbReference>
<reference evidence="3 4" key="2">
    <citation type="submission" date="2024-05" db="EMBL/GenBank/DDBJ databases">
        <authorList>
            <person name="Chen Y."/>
            <person name="Shah S."/>
            <person name="Dougan E. K."/>
            <person name="Thang M."/>
            <person name="Chan C."/>
        </authorList>
    </citation>
    <scope>NUCLEOTIDE SEQUENCE [LARGE SCALE GENOMIC DNA]</scope>
</reference>
<comment type="caution">
    <text evidence="2">The sequence shown here is derived from an EMBL/GenBank/DDBJ whole genome shotgun (WGS) entry which is preliminary data.</text>
</comment>
<evidence type="ECO:0000313" key="2">
    <source>
        <dbReference type="EMBL" id="CAI3999994.1"/>
    </source>
</evidence>